<sequence length="303" mass="33606">MAANTYRNRLRIGPLFELPFIHQPRTKICPSSELDLNQLDWSDYFKRIMASADKAALKAEKGAEEAAKRAERLSREVEKISSDTTSATAPTPNAAAIPSFEELAGHMATARFWLLALLIIINNVIVGWLLHLGKPETKPETRFQQRAPSPGHTEQNLACLESCITTRPRRIFATVLCRTFMGLYLLQSYWALNAILRLSWITLGEALKESNPWFAIFMILMAVANLVISGGGTGVCLYLALSQQLALDGALALLPVHVDVGSDSVRDDEEKSRHDAHGARGQEETDEISVELESEGDWEKDGF</sequence>
<dbReference type="GeneID" id="9669709"/>
<dbReference type="RefSeq" id="XP_003043486.1">
    <property type="nucleotide sequence ID" value="XM_003043440.1"/>
</dbReference>
<dbReference type="VEuPathDB" id="FungiDB:NECHADRAFT_88184"/>
<dbReference type="AlphaFoldDB" id="C7ZDF7"/>
<organism evidence="3 4">
    <name type="scientific">Fusarium vanettenii (strain ATCC MYA-4622 / CBS 123669 / FGSC 9596 / NRRL 45880 / 77-13-4)</name>
    <name type="common">Fusarium solani subsp. pisi</name>
    <dbReference type="NCBI Taxonomy" id="660122"/>
    <lineage>
        <taxon>Eukaryota</taxon>
        <taxon>Fungi</taxon>
        <taxon>Dikarya</taxon>
        <taxon>Ascomycota</taxon>
        <taxon>Pezizomycotina</taxon>
        <taxon>Sordariomycetes</taxon>
        <taxon>Hypocreomycetidae</taxon>
        <taxon>Hypocreales</taxon>
        <taxon>Nectriaceae</taxon>
        <taxon>Fusarium</taxon>
        <taxon>Fusarium solani species complex</taxon>
        <taxon>Fusarium vanettenii</taxon>
    </lineage>
</organism>
<dbReference type="InParanoid" id="C7ZDF7"/>
<dbReference type="Proteomes" id="UP000005206">
    <property type="component" value="Chromosome 13"/>
</dbReference>
<keyword evidence="2" id="KW-1133">Transmembrane helix</keyword>
<gene>
    <name evidence="3" type="ORF">NECHADRAFT_88184</name>
</gene>
<dbReference type="KEGG" id="nhe:NECHADRAFT_88184"/>
<feature type="region of interest" description="Disordered" evidence="1">
    <location>
        <begin position="264"/>
        <end position="303"/>
    </location>
</feature>
<proteinExistence type="predicted"/>
<feature type="region of interest" description="Disordered" evidence="1">
    <location>
        <begin position="72"/>
        <end position="93"/>
    </location>
</feature>
<evidence type="ECO:0000313" key="3">
    <source>
        <dbReference type="EMBL" id="EEU37773.1"/>
    </source>
</evidence>
<feature type="compositionally biased region" description="Basic and acidic residues" evidence="1">
    <location>
        <begin position="72"/>
        <end position="81"/>
    </location>
</feature>
<evidence type="ECO:0000256" key="2">
    <source>
        <dbReference type="SAM" id="Phobius"/>
    </source>
</evidence>
<dbReference type="HOGENOM" id="CLU_918575_0_0_1"/>
<dbReference type="OrthoDB" id="10592996at2759"/>
<keyword evidence="2" id="KW-0812">Transmembrane</keyword>
<feature type="transmembrane region" description="Helical" evidence="2">
    <location>
        <begin position="212"/>
        <end position="241"/>
    </location>
</feature>
<evidence type="ECO:0000256" key="1">
    <source>
        <dbReference type="SAM" id="MobiDB-lite"/>
    </source>
</evidence>
<reference evidence="3 4" key="1">
    <citation type="journal article" date="2009" name="PLoS Genet.">
        <title>The genome of Nectria haematococca: contribution of supernumerary chromosomes to gene expansion.</title>
        <authorList>
            <person name="Coleman J.J."/>
            <person name="Rounsley S.D."/>
            <person name="Rodriguez-Carres M."/>
            <person name="Kuo A."/>
            <person name="Wasmann C.C."/>
            <person name="Grimwood J."/>
            <person name="Schmutz J."/>
            <person name="Taga M."/>
            <person name="White G.J."/>
            <person name="Zhou S."/>
            <person name="Schwartz D.C."/>
            <person name="Freitag M."/>
            <person name="Ma L.J."/>
            <person name="Danchin E.G."/>
            <person name="Henrissat B."/>
            <person name="Coutinho P.M."/>
            <person name="Nelson D.R."/>
            <person name="Straney D."/>
            <person name="Napoli C.A."/>
            <person name="Barker B.M."/>
            <person name="Gribskov M."/>
            <person name="Rep M."/>
            <person name="Kroken S."/>
            <person name="Molnar I."/>
            <person name="Rensing C."/>
            <person name="Kennell J.C."/>
            <person name="Zamora J."/>
            <person name="Farman M.L."/>
            <person name="Selker E.U."/>
            <person name="Salamov A."/>
            <person name="Shapiro H."/>
            <person name="Pangilinan J."/>
            <person name="Lindquist E."/>
            <person name="Lamers C."/>
            <person name="Grigoriev I.V."/>
            <person name="Geiser D.M."/>
            <person name="Covert S.F."/>
            <person name="Temporini E."/>
            <person name="Vanetten H.D."/>
        </authorList>
    </citation>
    <scope>NUCLEOTIDE SEQUENCE [LARGE SCALE GENOMIC DNA]</scope>
    <source>
        <strain evidence="4">ATCC MYA-4622 / CBS 123669 / FGSC 9596 / NRRL 45880 / 77-13-4</strain>
    </source>
</reference>
<protein>
    <submittedName>
        <fullName evidence="3">Uncharacterized protein</fullName>
    </submittedName>
</protein>
<evidence type="ECO:0000313" key="4">
    <source>
        <dbReference type="Proteomes" id="UP000005206"/>
    </source>
</evidence>
<dbReference type="EMBL" id="GG698920">
    <property type="protein sequence ID" value="EEU37773.1"/>
    <property type="molecule type" value="Genomic_DNA"/>
</dbReference>
<name>C7ZDF7_FUSV7</name>
<feature type="compositionally biased region" description="Basic and acidic residues" evidence="1">
    <location>
        <begin position="264"/>
        <end position="283"/>
    </location>
</feature>
<feature type="transmembrane region" description="Helical" evidence="2">
    <location>
        <begin position="112"/>
        <end position="132"/>
    </location>
</feature>
<feature type="transmembrane region" description="Helical" evidence="2">
    <location>
        <begin position="171"/>
        <end position="192"/>
    </location>
</feature>
<feature type="compositionally biased region" description="Low complexity" evidence="1">
    <location>
        <begin position="82"/>
        <end position="93"/>
    </location>
</feature>
<feature type="compositionally biased region" description="Acidic residues" evidence="1">
    <location>
        <begin position="284"/>
        <end position="296"/>
    </location>
</feature>
<accession>C7ZDF7</accession>
<keyword evidence="4" id="KW-1185">Reference proteome</keyword>
<keyword evidence="2" id="KW-0472">Membrane</keyword>